<keyword evidence="1" id="KW-0812">Transmembrane</keyword>
<dbReference type="RefSeq" id="WP_275566748.1">
    <property type="nucleotide sequence ID" value="NZ_JARGYC010000015.1"/>
</dbReference>
<reference evidence="2" key="1">
    <citation type="submission" date="2023-03" db="EMBL/GenBank/DDBJ databases">
        <title>Multiphase analysis and comparison of six strains from genera Psychromarinibacter, Lutimaribacter, and Maritimibacter, including a novel species: Psychromarinibacter sediminicola sp. nov.</title>
        <authorList>
            <person name="Wang Y.-H."/>
            <person name="Ye M.-Q."/>
            <person name="Du Z.-J."/>
        </authorList>
    </citation>
    <scope>NUCLEOTIDE SEQUENCE</scope>
    <source>
        <strain evidence="2">C21-152</strain>
    </source>
</reference>
<evidence type="ECO:0000313" key="2">
    <source>
        <dbReference type="EMBL" id="MDF0600605.1"/>
    </source>
</evidence>
<feature type="transmembrane region" description="Helical" evidence="1">
    <location>
        <begin position="263"/>
        <end position="284"/>
    </location>
</feature>
<accession>A0AAE3T7S0</accession>
<dbReference type="PIRSF" id="PIRSF038991">
    <property type="entry name" value="Protein_AbrB"/>
    <property type="match status" value="1"/>
</dbReference>
<feature type="transmembrane region" description="Helical" evidence="1">
    <location>
        <begin position="12"/>
        <end position="45"/>
    </location>
</feature>
<dbReference type="EMBL" id="JARGYC010000015">
    <property type="protein sequence ID" value="MDF0600605.1"/>
    <property type="molecule type" value="Genomic_DNA"/>
</dbReference>
<keyword evidence="1" id="KW-1133">Transmembrane helix</keyword>
<sequence>MGVLTAARLRSVIYAAAGSAVFVVLGLPLPLLLGPMLGCLVAALAGQRLQGMGVLGTAMRTILGVAIGASITPELVAELPGYAPTLALIPVFVAVIGGIGYPFFRRVMGFDHPTAFYSAMPGGLQDMLIFGEEAGGDVRAMSLVHATRVLVIVTVAPFLLTWWYGFDLTAPPGQSAAEVPLRDLALMVVAGLGGWKLAERVRLFGASIIGPLVATAGLSLAGLIEARPPAEMIWAAQFFIGLGVGAGYTGITARELRVDVGAGLAFSLMLAAISLVFIEAVMWISPAPALDVMLSFLPGGQGEMVVIALVVGADLAFVVTHHLLRVAVVILLAPVFARMTGK</sequence>
<protein>
    <submittedName>
        <fullName evidence="2">AbrB family transcriptional regulator</fullName>
    </submittedName>
</protein>
<gene>
    <name evidence="2" type="ORF">P1J78_07680</name>
</gene>
<feature type="transmembrane region" description="Helical" evidence="1">
    <location>
        <begin position="83"/>
        <end position="104"/>
    </location>
</feature>
<feature type="transmembrane region" description="Helical" evidence="1">
    <location>
        <begin position="203"/>
        <end position="226"/>
    </location>
</feature>
<dbReference type="Proteomes" id="UP001220964">
    <property type="component" value="Unassembled WGS sequence"/>
</dbReference>
<feature type="transmembrane region" description="Helical" evidence="1">
    <location>
        <begin position="304"/>
        <end position="337"/>
    </location>
</feature>
<proteinExistence type="predicted"/>
<feature type="transmembrane region" description="Helical" evidence="1">
    <location>
        <begin position="232"/>
        <end position="251"/>
    </location>
</feature>
<dbReference type="InterPro" id="IPR007820">
    <property type="entry name" value="AbrB_fam"/>
</dbReference>
<dbReference type="AlphaFoldDB" id="A0AAE3T7S0"/>
<keyword evidence="1" id="KW-0472">Membrane</keyword>
<feature type="transmembrane region" description="Helical" evidence="1">
    <location>
        <begin position="181"/>
        <end position="198"/>
    </location>
</feature>
<dbReference type="Pfam" id="PF05145">
    <property type="entry name" value="AbrB"/>
    <property type="match status" value="1"/>
</dbReference>
<keyword evidence="3" id="KW-1185">Reference proteome</keyword>
<organism evidence="2 3">
    <name type="scientific">Psychromarinibacter sediminicola</name>
    <dbReference type="NCBI Taxonomy" id="3033385"/>
    <lineage>
        <taxon>Bacteria</taxon>
        <taxon>Pseudomonadati</taxon>
        <taxon>Pseudomonadota</taxon>
        <taxon>Alphaproteobacteria</taxon>
        <taxon>Rhodobacterales</taxon>
        <taxon>Paracoccaceae</taxon>
        <taxon>Psychromarinibacter</taxon>
    </lineage>
</organism>
<evidence type="ECO:0000256" key="1">
    <source>
        <dbReference type="SAM" id="Phobius"/>
    </source>
</evidence>
<feature type="transmembrane region" description="Helical" evidence="1">
    <location>
        <begin position="149"/>
        <end position="166"/>
    </location>
</feature>
<comment type="caution">
    <text evidence="2">The sequence shown here is derived from an EMBL/GenBank/DDBJ whole genome shotgun (WGS) entry which is preliminary data.</text>
</comment>
<dbReference type="GO" id="GO:0010468">
    <property type="term" value="P:regulation of gene expression"/>
    <property type="evidence" value="ECO:0007669"/>
    <property type="project" value="InterPro"/>
</dbReference>
<dbReference type="GO" id="GO:0016020">
    <property type="term" value="C:membrane"/>
    <property type="evidence" value="ECO:0007669"/>
    <property type="project" value="InterPro"/>
</dbReference>
<evidence type="ECO:0000313" key="3">
    <source>
        <dbReference type="Proteomes" id="UP001220964"/>
    </source>
</evidence>
<dbReference type="PANTHER" id="PTHR38457:SF1">
    <property type="entry name" value="REGULATOR ABRB-RELATED"/>
    <property type="match status" value="1"/>
</dbReference>
<dbReference type="PANTHER" id="PTHR38457">
    <property type="entry name" value="REGULATOR ABRB-RELATED"/>
    <property type="match status" value="1"/>
</dbReference>
<name>A0AAE3T7S0_9RHOB</name>